<dbReference type="AlphaFoldDB" id="A0A4R1Z318"/>
<keyword evidence="4" id="KW-1185">Reference proteome</keyword>
<dbReference type="EMBL" id="SLVM01000001">
    <property type="protein sequence ID" value="TCM88072.1"/>
    <property type="molecule type" value="Genomic_DNA"/>
</dbReference>
<reference evidence="3 4" key="1">
    <citation type="submission" date="2019-03" db="EMBL/GenBank/DDBJ databases">
        <title>Genomic Encyclopedia of Type Strains, Phase IV (KMG-IV): sequencing the most valuable type-strain genomes for metagenomic binning, comparative biology and taxonomic classification.</title>
        <authorList>
            <person name="Goeker M."/>
        </authorList>
    </citation>
    <scope>NUCLEOTIDE SEQUENCE [LARGE SCALE GENOMIC DNA]</scope>
    <source>
        <strain evidence="3 4">DSM 21153</strain>
    </source>
</reference>
<evidence type="ECO:0000256" key="1">
    <source>
        <dbReference type="ARBA" id="ARBA00009460"/>
    </source>
</evidence>
<dbReference type="Gene3D" id="1.10.510.10">
    <property type="entry name" value="Transferase(Phosphotransferase) domain 1"/>
    <property type="match status" value="1"/>
</dbReference>
<dbReference type="Pfam" id="PF03881">
    <property type="entry name" value="Fructosamin_kin"/>
    <property type="match status" value="1"/>
</dbReference>
<dbReference type="InterPro" id="IPR011009">
    <property type="entry name" value="Kinase-like_dom_sf"/>
</dbReference>
<dbReference type="RefSeq" id="WP_132693084.1">
    <property type="nucleotide sequence ID" value="NZ_SLVM01000001.1"/>
</dbReference>
<comment type="similarity">
    <text evidence="1 2">Belongs to the fructosamine kinase family.</text>
</comment>
<proteinExistence type="inferred from homology"/>
<organism evidence="3 4">
    <name type="scientific">Rhodovulum steppense</name>
    <dbReference type="NCBI Taxonomy" id="540251"/>
    <lineage>
        <taxon>Bacteria</taxon>
        <taxon>Pseudomonadati</taxon>
        <taxon>Pseudomonadota</taxon>
        <taxon>Alphaproteobacteria</taxon>
        <taxon>Rhodobacterales</taxon>
        <taxon>Paracoccaceae</taxon>
        <taxon>Rhodovulum</taxon>
    </lineage>
</organism>
<dbReference type="PANTHER" id="PTHR12149">
    <property type="entry name" value="FRUCTOSAMINE 3 KINASE-RELATED PROTEIN"/>
    <property type="match status" value="1"/>
</dbReference>
<evidence type="ECO:0000256" key="2">
    <source>
        <dbReference type="PIRNR" id="PIRNR006221"/>
    </source>
</evidence>
<dbReference type="Gene3D" id="1.20.1270.240">
    <property type="match status" value="1"/>
</dbReference>
<dbReference type="PANTHER" id="PTHR12149:SF8">
    <property type="entry name" value="PROTEIN-RIBULOSAMINE 3-KINASE"/>
    <property type="match status" value="1"/>
</dbReference>
<dbReference type="OrthoDB" id="5291879at2"/>
<gene>
    <name evidence="3" type="ORF">EV216_10182</name>
</gene>
<dbReference type="Gene3D" id="3.30.200.20">
    <property type="entry name" value="Phosphorylase Kinase, domain 1"/>
    <property type="match status" value="1"/>
</dbReference>
<evidence type="ECO:0000313" key="3">
    <source>
        <dbReference type="EMBL" id="TCM88072.1"/>
    </source>
</evidence>
<dbReference type="GO" id="GO:0016301">
    <property type="term" value="F:kinase activity"/>
    <property type="evidence" value="ECO:0007669"/>
    <property type="project" value="UniProtKB-UniRule"/>
</dbReference>
<accession>A0A4R1Z318</accession>
<dbReference type="Proteomes" id="UP000295277">
    <property type="component" value="Unassembled WGS sequence"/>
</dbReference>
<keyword evidence="2 3" id="KW-0418">Kinase</keyword>
<sequence length="266" mass="27971">MADRNAIGALLGMPVAGIVPLHGGSLSQVVRVTLTDGRVVVAKSGPLVAREARMLAAMAQAGAPCPAVIALLGDLLVIDHLDEVRAHPAGWAALGAALSRLHAARGAGYGWDEDHAFGPAAIPNAPCPDWPGFWAERRLLAWPGALPADIAARVERLAARLPDLLPRHPPPALLHGDLWAGNVLFTQQGAALIDPACYHGHAEVDLAMLHLFGRPGADLAEAYGPPEPGWQARRPLYQLWPALVHLRLFGGGYRGMVEGCLEAVGA</sequence>
<keyword evidence="2" id="KW-0808">Transferase</keyword>
<comment type="caution">
    <text evidence="3">The sequence shown here is derived from an EMBL/GenBank/DDBJ whole genome shotgun (WGS) entry which is preliminary data.</text>
</comment>
<dbReference type="SUPFAM" id="SSF56112">
    <property type="entry name" value="Protein kinase-like (PK-like)"/>
    <property type="match status" value="1"/>
</dbReference>
<name>A0A4R1Z318_9RHOB</name>
<evidence type="ECO:0000313" key="4">
    <source>
        <dbReference type="Proteomes" id="UP000295277"/>
    </source>
</evidence>
<protein>
    <submittedName>
        <fullName evidence="3">Fructosamine-3-kinase</fullName>
    </submittedName>
</protein>
<dbReference type="InterPro" id="IPR016477">
    <property type="entry name" value="Fructo-/Ketosamine-3-kinase"/>
</dbReference>
<dbReference type="PIRSF" id="PIRSF006221">
    <property type="entry name" value="Ketosamine-3-kinase"/>
    <property type="match status" value="1"/>
</dbReference>